<keyword evidence="2" id="KW-0677">Repeat</keyword>
<protein>
    <recommendedName>
        <fullName evidence="4">Disease resistance R13L4/SHOC-2-like LRR domain-containing protein</fullName>
    </recommendedName>
</protein>
<dbReference type="Gene3D" id="3.80.10.10">
    <property type="entry name" value="Ribonuclease Inhibitor"/>
    <property type="match status" value="1"/>
</dbReference>
<accession>A0A8H8A0T3</accession>
<evidence type="ECO:0000259" key="4">
    <source>
        <dbReference type="Pfam" id="PF23598"/>
    </source>
</evidence>
<feature type="compositionally biased region" description="Basic and acidic residues" evidence="3">
    <location>
        <begin position="143"/>
        <end position="155"/>
    </location>
</feature>
<keyword evidence="1" id="KW-0433">Leucine-rich repeat</keyword>
<dbReference type="Pfam" id="PF23598">
    <property type="entry name" value="LRR_14"/>
    <property type="match status" value="1"/>
</dbReference>
<proteinExistence type="predicted"/>
<gene>
    <name evidence="5" type="ORF">BJ554DRAFT_3286</name>
</gene>
<dbReference type="SUPFAM" id="SSF52075">
    <property type="entry name" value="Outer arm dynein light chain 1"/>
    <property type="match status" value="1"/>
</dbReference>
<sequence>MTCSRVGDWFALVGLLPSCGEVRSRSRSGRGVGGLRASLGRTEWRLPLCGAAAPSLGLSGAAAPFSPQASCASLRRLSQYKAAAPSSREAEMVWTRGQPRLGRQPGARKTAPRQGEEKKKGGEKGFSRTKNQEEEEEDEESEEHEKRRGREARVRADAMEITTAPFSRLAPQPGLPRSRGIHWRFRSTAHALQLSLGRLCKKAERHLCVIWFLAFPAVTHRFFVRHRDGTLGTKHITLAPQLKSPPGFGLAEHRITELVAAIKRLDLARNLLKSLPPTLYQLTGLEYLDVSFNAIEVLDRAVGQLRQLRRLVLDGNRLEWLPQEIVHLQKLNELQVSNNRLKFMPAELGMLQSLRNVECGGNPGLSVSPQFFAALTGGGHSRQSSAASGSSTSAHLRVYNAIYSVLERNAVSGGEAPRAIVAPLNAGVASQRRRPILRLSDIALQVCAQALAEDPHRYCAPGARCRRAAAESPPSSAAAPRGRGAQWTPPAGSGQQQQQQQQHHHRHHSQRKRQPSRLSARSTGDVRNLCALDAVPAALLACLRRSQPPPWCTMCRRPIYHGGLLFAGEFQILATGSISFTRTEARKPVAAVSPEKVVPIVYILCGNRCRAVSRVAVLRTNSNSISRGVDTGGFRFPAKRGNFCEDTLQTDSVTGVAPKRGRRQVRPPPLLRILASADQKLAAGRRRRRGLRSYLLHLLHAGSPGGSTEKLLWL</sequence>
<keyword evidence="6" id="KW-1185">Reference proteome</keyword>
<feature type="region of interest" description="Disordered" evidence="3">
    <location>
        <begin position="85"/>
        <end position="155"/>
    </location>
</feature>
<feature type="compositionally biased region" description="Basic and acidic residues" evidence="3">
    <location>
        <begin position="114"/>
        <end position="132"/>
    </location>
</feature>
<dbReference type="AlphaFoldDB" id="A0A8H8A0T3"/>
<comment type="caution">
    <text evidence="5">The sequence shown here is derived from an EMBL/GenBank/DDBJ whole genome shotgun (WGS) entry which is preliminary data.</text>
</comment>
<dbReference type="GO" id="GO:0005737">
    <property type="term" value="C:cytoplasm"/>
    <property type="evidence" value="ECO:0007669"/>
    <property type="project" value="TreeGrafter"/>
</dbReference>
<evidence type="ECO:0000256" key="1">
    <source>
        <dbReference type="ARBA" id="ARBA00022614"/>
    </source>
</evidence>
<evidence type="ECO:0000256" key="2">
    <source>
        <dbReference type="ARBA" id="ARBA00022737"/>
    </source>
</evidence>
<dbReference type="Proteomes" id="UP000673691">
    <property type="component" value="Unassembled WGS sequence"/>
</dbReference>
<dbReference type="InterPro" id="IPR003591">
    <property type="entry name" value="Leu-rich_rpt_typical-subtyp"/>
</dbReference>
<evidence type="ECO:0000313" key="5">
    <source>
        <dbReference type="EMBL" id="KAG5462841.1"/>
    </source>
</evidence>
<dbReference type="InterPro" id="IPR032675">
    <property type="entry name" value="LRR_dom_sf"/>
</dbReference>
<evidence type="ECO:0000256" key="3">
    <source>
        <dbReference type="SAM" id="MobiDB-lite"/>
    </source>
</evidence>
<dbReference type="PANTHER" id="PTHR48051:SF1">
    <property type="entry name" value="RAS SUPPRESSOR PROTEIN 1"/>
    <property type="match status" value="1"/>
</dbReference>
<dbReference type="InterPro" id="IPR050216">
    <property type="entry name" value="LRR_domain-containing"/>
</dbReference>
<feature type="region of interest" description="Disordered" evidence="3">
    <location>
        <begin position="470"/>
        <end position="522"/>
    </location>
</feature>
<dbReference type="InterPro" id="IPR055414">
    <property type="entry name" value="LRR_R13L4/SHOC2-like"/>
</dbReference>
<organism evidence="5 6">
    <name type="scientific">Olpidium bornovanus</name>
    <dbReference type="NCBI Taxonomy" id="278681"/>
    <lineage>
        <taxon>Eukaryota</taxon>
        <taxon>Fungi</taxon>
        <taxon>Fungi incertae sedis</taxon>
        <taxon>Olpidiomycota</taxon>
        <taxon>Olpidiomycotina</taxon>
        <taxon>Olpidiomycetes</taxon>
        <taxon>Olpidiales</taxon>
        <taxon>Olpidiaceae</taxon>
        <taxon>Olpidium</taxon>
    </lineage>
</organism>
<dbReference type="EMBL" id="JAEFCI010001533">
    <property type="protein sequence ID" value="KAG5462841.1"/>
    <property type="molecule type" value="Genomic_DNA"/>
</dbReference>
<feature type="domain" description="Disease resistance R13L4/SHOC-2-like LRR" evidence="4">
    <location>
        <begin position="262"/>
        <end position="359"/>
    </location>
</feature>
<feature type="compositionally biased region" description="Low complexity" evidence="3">
    <location>
        <begin position="470"/>
        <end position="485"/>
    </location>
</feature>
<dbReference type="SMART" id="SM00369">
    <property type="entry name" value="LRR_TYP"/>
    <property type="match status" value="4"/>
</dbReference>
<feature type="compositionally biased region" description="Basic residues" evidence="3">
    <location>
        <begin position="502"/>
        <end position="515"/>
    </location>
</feature>
<dbReference type="OrthoDB" id="660555at2759"/>
<feature type="compositionally biased region" description="Acidic residues" evidence="3">
    <location>
        <begin position="133"/>
        <end position="142"/>
    </location>
</feature>
<evidence type="ECO:0000313" key="6">
    <source>
        <dbReference type="Proteomes" id="UP000673691"/>
    </source>
</evidence>
<name>A0A8H8A0T3_9FUNG</name>
<dbReference type="PANTHER" id="PTHR48051">
    <property type="match status" value="1"/>
</dbReference>
<reference evidence="5 6" key="1">
    <citation type="journal article" name="Sci. Rep.">
        <title>Genome-scale phylogenetic analyses confirm Olpidium as the closest living zoosporic fungus to the non-flagellated, terrestrial fungi.</title>
        <authorList>
            <person name="Chang Y."/>
            <person name="Rochon D."/>
            <person name="Sekimoto S."/>
            <person name="Wang Y."/>
            <person name="Chovatia M."/>
            <person name="Sandor L."/>
            <person name="Salamov A."/>
            <person name="Grigoriev I.V."/>
            <person name="Stajich J.E."/>
            <person name="Spatafora J.W."/>
        </authorList>
    </citation>
    <scope>NUCLEOTIDE SEQUENCE [LARGE SCALE GENOMIC DNA]</scope>
    <source>
        <strain evidence="5">S191</strain>
    </source>
</reference>